<name>A0A6M2DT41_XENCH</name>
<feature type="region of interest" description="Disordered" evidence="1">
    <location>
        <begin position="1"/>
        <end position="21"/>
    </location>
</feature>
<dbReference type="AlphaFoldDB" id="A0A6M2DT41"/>
<dbReference type="EMBL" id="GIIL01004211">
    <property type="protein sequence ID" value="NOV47937.1"/>
    <property type="molecule type" value="Transcribed_RNA"/>
</dbReference>
<organism evidence="2">
    <name type="scientific">Xenopsylla cheopis</name>
    <name type="common">Oriental rat flea</name>
    <name type="synonym">Pulex cheopis</name>
    <dbReference type="NCBI Taxonomy" id="163159"/>
    <lineage>
        <taxon>Eukaryota</taxon>
        <taxon>Metazoa</taxon>
        <taxon>Ecdysozoa</taxon>
        <taxon>Arthropoda</taxon>
        <taxon>Hexapoda</taxon>
        <taxon>Insecta</taxon>
        <taxon>Pterygota</taxon>
        <taxon>Neoptera</taxon>
        <taxon>Endopterygota</taxon>
        <taxon>Siphonaptera</taxon>
        <taxon>Pulicidae</taxon>
        <taxon>Xenopsyllinae</taxon>
        <taxon>Xenopsylla</taxon>
    </lineage>
</organism>
<protein>
    <submittedName>
        <fullName evidence="2">Putative product</fullName>
    </submittedName>
</protein>
<feature type="compositionally biased region" description="Polar residues" evidence="1">
    <location>
        <begin position="274"/>
        <end position="287"/>
    </location>
</feature>
<feature type="region of interest" description="Disordered" evidence="1">
    <location>
        <begin position="263"/>
        <end position="287"/>
    </location>
</feature>
<evidence type="ECO:0000313" key="2">
    <source>
        <dbReference type="EMBL" id="NOV47937.1"/>
    </source>
</evidence>
<proteinExistence type="predicted"/>
<dbReference type="PANTHER" id="PTHR33223:SF6">
    <property type="entry name" value="CCHC-TYPE DOMAIN-CONTAINING PROTEIN"/>
    <property type="match status" value="1"/>
</dbReference>
<sequence length="287" mass="32890">MSNPSENARPTDNFSFASRGQSEDAVNTTALNLAIKLIPKFDGNPSELNKFLYTVDKIRFGVNLATDAEITKIACTKLEGPAFNYIRLSSELFWDDIRSLLLHKFGERRSLPELQLELVGLRQKQGQSVRSFANEIERLLGLMYDQALLGNNNTVELLQPVHCQLALKVFIDGLHPELRLLMKAARHTDFQDAVQMAVQEESTLRSRSHRTIQDQQPYHQQRRPIMPFCSHCRRHGHVSANCRRRGIFRVNHDRDRADAENMRAIQHEGPVENQLPTRPMESQTPKN</sequence>
<reference evidence="2" key="1">
    <citation type="submission" date="2020-03" db="EMBL/GenBank/DDBJ databases">
        <title>Transcriptomic Profiling of the Digestive Tract of the Rat Flea, Xenopsylla cheopis, Following Blood Feeding and Infection with Yersinia pestis.</title>
        <authorList>
            <person name="Bland D.M."/>
            <person name="Martens C.A."/>
            <person name="Virtaneva K."/>
            <person name="Kanakabandi K."/>
            <person name="Long D."/>
            <person name="Rosenke R."/>
            <person name="Saturday G.A."/>
            <person name="Hoyt F.H."/>
            <person name="Bruno D.P."/>
            <person name="Ribeiro J.M.C."/>
            <person name="Hinnebusch J."/>
        </authorList>
    </citation>
    <scope>NUCLEOTIDE SEQUENCE</scope>
</reference>
<accession>A0A6M2DT41</accession>
<dbReference type="PANTHER" id="PTHR33223">
    <property type="entry name" value="CCHC-TYPE DOMAIN-CONTAINING PROTEIN"/>
    <property type="match status" value="1"/>
</dbReference>
<evidence type="ECO:0000256" key="1">
    <source>
        <dbReference type="SAM" id="MobiDB-lite"/>
    </source>
</evidence>